<evidence type="ECO:0000313" key="3">
    <source>
        <dbReference type="EMBL" id="HFK20110.1"/>
    </source>
</evidence>
<proteinExistence type="inferred from homology"/>
<dbReference type="AlphaFoldDB" id="A0A7C3IWQ2"/>
<comment type="caution">
    <text evidence="3">The sequence shown here is derived from an EMBL/GenBank/DDBJ whole genome shotgun (WGS) entry which is preliminary data.</text>
</comment>
<feature type="domain" description="UspA" evidence="2">
    <location>
        <begin position="15"/>
        <end position="139"/>
    </location>
</feature>
<protein>
    <submittedName>
        <fullName evidence="3">Universal stress protein</fullName>
    </submittedName>
</protein>
<dbReference type="EMBL" id="DSTX01000002">
    <property type="protein sequence ID" value="HFK20110.1"/>
    <property type="molecule type" value="Genomic_DNA"/>
</dbReference>
<dbReference type="InterPro" id="IPR006015">
    <property type="entry name" value="Universal_stress_UspA"/>
</dbReference>
<dbReference type="SUPFAM" id="SSF52402">
    <property type="entry name" value="Adenine nucleotide alpha hydrolases-like"/>
    <property type="match status" value="1"/>
</dbReference>
<dbReference type="PANTHER" id="PTHR46268">
    <property type="entry name" value="STRESS RESPONSE PROTEIN NHAX"/>
    <property type="match status" value="1"/>
</dbReference>
<dbReference type="InterPro" id="IPR006016">
    <property type="entry name" value="UspA"/>
</dbReference>
<reference evidence="3" key="1">
    <citation type="journal article" date="2020" name="mSystems">
        <title>Genome- and Community-Level Interaction Insights into Carbon Utilization and Element Cycling Functions of Hydrothermarchaeota in Hydrothermal Sediment.</title>
        <authorList>
            <person name="Zhou Z."/>
            <person name="Liu Y."/>
            <person name="Xu W."/>
            <person name="Pan J."/>
            <person name="Luo Z.H."/>
            <person name="Li M."/>
        </authorList>
    </citation>
    <scope>NUCLEOTIDE SEQUENCE [LARGE SCALE GENOMIC DNA]</scope>
    <source>
        <strain evidence="3">SpSt-468</strain>
    </source>
</reference>
<dbReference type="Pfam" id="PF00582">
    <property type="entry name" value="Usp"/>
    <property type="match status" value="1"/>
</dbReference>
<sequence>MVTDHCRKEATHLIHRIIVLSDHSPSSEQALFEAMKIGQIYRSIICCIHPTDVQDALSIKAASELRKKFEELVRSAGLEFEWRTADGDPASAVVSAVSTEGADLAVVGSLGEGGIKRQLLMSAAEKIVRDAPCDVLVVKRERPVF</sequence>
<gene>
    <name evidence="3" type="ORF">ENS19_02405</name>
</gene>
<dbReference type="InterPro" id="IPR014729">
    <property type="entry name" value="Rossmann-like_a/b/a_fold"/>
</dbReference>
<accession>A0A7C3IWQ2</accession>
<dbReference type="Gene3D" id="3.40.50.620">
    <property type="entry name" value="HUPs"/>
    <property type="match status" value="1"/>
</dbReference>
<evidence type="ECO:0000256" key="1">
    <source>
        <dbReference type="ARBA" id="ARBA00008791"/>
    </source>
</evidence>
<comment type="similarity">
    <text evidence="1">Belongs to the universal stress protein A family.</text>
</comment>
<dbReference type="CDD" id="cd00293">
    <property type="entry name" value="USP-like"/>
    <property type="match status" value="1"/>
</dbReference>
<name>A0A7C3IWQ2_9CREN</name>
<organism evidence="3">
    <name type="scientific">Candidatus Methanomethylicus mesodigestus</name>
    <dbReference type="NCBI Taxonomy" id="1867258"/>
    <lineage>
        <taxon>Archaea</taxon>
        <taxon>Thermoproteota</taxon>
        <taxon>Methanosuratincolia</taxon>
        <taxon>Candidatus Methanomethylicales</taxon>
        <taxon>Candidatus Methanomethylicaceae</taxon>
        <taxon>Candidatus Methanomethylicus</taxon>
    </lineage>
</organism>
<dbReference type="PANTHER" id="PTHR46268:SF6">
    <property type="entry name" value="UNIVERSAL STRESS PROTEIN UP12"/>
    <property type="match status" value="1"/>
</dbReference>
<evidence type="ECO:0000259" key="2">
    <source>
        <dbReference type="Pfam" id="PF00582"/>
    </source>
</evidence>
<dbReference type="PRINTS" id="PR01438">
    <property type="entry name" value="UNVRSLSTRESS"/>
</dbReference>